<name>A0A1K2I0C5_9HYPH</name>
<reference evidence="1 2" key="1">
    <citation type="submission" date="2016-11" db="EMBL/GenBank/DDBJ databases">
        <authorList>
            <person name="Jaros S."/>
            <person name="Januszkiewicz K."/>
            <person name="Wedrychowicz H."/>
        </authorList>
    </citation>
    <scope>NUCLEOTIDE SEQUENCE [LARGE SCALE GENOMIC DNA]</scope>
    <source>
        <strain evidence="1 2">ATCC 23634</strain>
    </source>
</reference>
<dbReference type="Proteomes" id="UP000183447">
    <property type="component" value="Unassembled WGS sequence"/>
</dbReference>
<dbReference type="OrthoDB" id="8021131at2"/>
<evidence type="ECO:0000313" key="2">
    <source>
        <dbReference type="Proteomes" id="UP000183447"/>
    </source>
</evidence>
<accession>A0A1K2I0C5</accession>
<evidence type="ECO:0000313" key="1">
    <source>
        <dbReference type="EMBL" id="SFZ85777.1"/>
    </source>
</evidence>
<protein>
    <submittedName>
        <fullName evidence="1">Uncharacterized protein</fullName>
    </submittedName>
</protein>
<proteinExistence type="predicted"/>
<dbReference type="RefSeq" id="WP_143145815.1">
    <property type="nucleotide sequence ID" value="NZ_FPKU01000002.1"/>
</dbReference>
<keyword evidence="2" id="KW-1185">Reference proteome</keyword>
<organism evidence="1 2">
    <name type="scientific">Devosia enhydra</name>
    <dbReference type="NCBI Taxonomy" id="665118"/>
    <lineage>
        <taxon>Bacteria</taxon>
        <taxon>Pseudomonadati</taxon>
        <taxon>Pseudomonadota</taxon>
        <taxon>Alphaproteobacteria</taxon>
        <taxon>Hyphomicrobiales</taxon>
        <taxon>Devosiaceae</taxon>
        <taxon>Devosia</taxon>
    </lineage>
</organism>
<gene>
    <name evidence="1" type="ORF">SAMN02983003_2947</name>
</gene>
<dbReference type="AlphaFoldDB" id="A0A1K2I0C5"/>
<sequence>MSATPFLSLSCPHCLTRVNLPVRRLRPGGCLPCPDCASAIFLDEQDPEIAQALVEARQMRAERRRERNALRDAWRDQGDRWRLPGGDRPMPDADIPDLLAGLDRLMGRLDQLLASPSR</sequence>
<dbReference type="EMBL" id="FPKU01000002">
    <property type="protein sequence ID" value="SFZ85777.1"/>
    <property type="molecule type" value="Genomic_DNA"/>
</dbReference>